<dbReference type="NCBIfam" id="TIGR01853">
    <property type="entry name" value="lipid_A_lpxD"/>
    <property type="match status" value="1"/>
</dbReference>
<dbReference type="Gene3D" id="1.20.5.170">
    <property type="match status" value="1"/>
</dbReference>
<dbReference type="Pfam" id="PF04613">
    <property type="entry name" value="LpxD"/>
    <property type="match status" value="1"/>
</dbReference>
<sequence length="347" mass="36668">MKFTLKELADWISAESGLEVTVQGDENFTIRKIATIGAATQSDITFLANKKYQKHLENSNAGCVILTPDMANVWSKAALVMENPYVGFALVAQKLDTTPQQVKTIAPSAVIGKTATIGRNVAIGPNVVIEDDVVIGDNAQIGAGSFIGQGTILGAGTRLWPNVTLYHNVTIGSNCTIQANSVIGADGFGYAPLHKNGNQNWIKIPQLGGVSIGEGTEIGANTTIDRGAIEDTVIGIGVILDNQIQLGHNVKIGDYTAIAAGTLIAGSTKVGCNVTIGGGVGITGHLNICDNAYITGRTFIINDIMTPGVYSSGMPATTNKEWRNNAARYKKLTELFNRVKTLEKKIP</sequence>
<evidence type="ECO:0000256" key="6">
    <source>
        <dbReference type="ARBA" id="ARBA00023315"/>
    </source>
</evidence>
<comment type="similarity">
    <text evidence="7">Belongs to the transferase hexapeptide repeat family. LpxD subfamily.</text>
</comment>
<evidence type="ECO:0000259" key="8">
    <source>
        <dbReference type="Pfam" id="PF04613"/>
    </source>
</evidence>
<protein>
    <recommendedName>
        <fullName evidence="7">UDP-3-O-acylglucosamine N-acyltransferase</fullName>
        <ecNumber evidence="7">2.3.1.191</ecNumber>
    </recommendedName>
</protein>
<dbReference type="GO" id="GO:0016020">
    <property type="term" value="C:membrane"/>
    <property type="evidence" value="ECO:0007669"/>
    <property type="project" value="GOC"/>
</dbReference>
<organism evidence="9 10">
    <name type="scientific">Psychrosphaera haliotis</name>
    <dbReference type="NCBI Taxonomy" id="555083"/>
    <lineage>
        <taxon>Bacteria</taxon>
        <taxon>Pseudomonadati</taxon>
        <taxon>Pseudomonadota</taxon>
        <taxon>Gammaproteobacteria</taxon>
        <taxon>Alteromonadales</taxon>
        <taxon>Pseudoalteromonadaceae</taxon>
        <taxon>Psychrosphaera</taxon>
    </lineage>
</organism>
<comment type="pathway">
    <text evidence="7">Bacterial outer membrane biogenesis; LPS lipid A biosynthesis.</text>
</comment>
<dbReference type="GO" id="GO:0103118">
    <property type="term" value="F:UDP-3-O-[(3R)-3-hydroxyacyl]-glucosamine N-acyltransferase activity"/>
    <property type="evidence" value="ECO:0007669"/>
    <property type="project" value="UniProtKB-EC"/>
</dbReference>
<dbReference type="RefSeq" id="WP_155694376.1">
    <property type="nucleotide sequence ID" value="NZ_WOCD01000001.1"/>
</dbReference>
<dbReference type="InterPro" id="IPR001451">
    <property type="entry name" value="Hexapep"/>
</dbReference>
<keyword evidence="5 7" id="KW-0443">Lipid metabolism</keyword>
<keyword evidence="4 7" id="KW-0677">Repeat</keyword>
<dbReference type="SUPFAM" id="SSF51161">
    <property type="entry name" value="Trimeric LpxA-like enzymes"/>
    <property type="match status" value="1"/>
</dbReference>
<comment type="catalytic activity">
    <reaction evidence="7">
        <text>a UDP-3-O-[(3R)-3-hydroxyacyl]-alpha-D-glucosamine + a (3R)-hydroxyacyl-[ACP] = a UDP-2-N,3-O-bis[(3R)-3-hydroxyacyl]-alpha-D-glucosamine + holo-[ACP] + H(+)</text>
        <dbReference type="Rhea" id="RHEA:53836"/>
        <dbReference type="Rhea" id="RHEA-COMP:9685"/>
        <dbReference type="Rhea" id="RHEA-COMP:9945"/>
        <dbReference type="ChEBI" id="CHEBI:15378"/>
        <dbReference type="ChEBI" id="CHEBI:64479"/>
        <dbReference type="ChEBI" id="CHEBI:78827"/>
        <dbReference type="ChEBI" id="CHEBI:137740"/>
        <dbReference type="ChEBI" id="CHEBI:137748"/>
        <dbReference type="EC" id="2.3.1.191"/>
    </reaction>
</comment>
<dbReference type="AlphaFoldDB" id="A0A6N8F4F6"/>
<dbReference type="GO" id="GO:0016410">
    <property type="term" value="F:N-acyltransferase activity"/>
    <property type="evidence" value="ECO:0007669"/>
    <property type="project" value="InterPro"/>
</dbReference>
<accession>A0A6N8F4F6</accession>
<dbReference type="Gene3D" id="3.40.1390.10">
    <property type="entry name" value="MurE/MurF, N-terminal domain"/>
    <property type="match status" value="1"/>
</dbReference>
<dbReference type="OrthoDB" id="9784739at2"/>
<comment type="caution">
    <text evidence="9">The sequence shown here is derived from an EMBL/GenBank/DDBJ whole genome shotgun (WGS) entry which is preliminary data.</text>
</comment>
<dbReference type="NCBIfam" id="NF002060">
    <property type="entry name" value="PRK00892.1"/>
    <property type="match status" value="1"/>
</dbReference>
<dbReference type="CDD" id="cd03352">
    <property type="entry name" value="LbH_LpxD"/>
    <property type="match status" value="1"/>
</dbReference>
<comment type="function">
    <text evidence="7">Catalyzes the N-acylation of UDP-3-O-acylglucosamine using 3-hydroxyacyl-ACP as the acyl donor. Is involved in the biosynthesis of lipid A, a phosphorylated glycolipid that anchors the lipopolysaccharide to the outer membrane of the cell.</text>
</comment>
<keyword evidence="10" id="KW-1185">Reference proteome</keyword>
<reference evidence="9 10" key="1">
    <citation type="submission" date="2019-11" db="EMBL/GenBank/DDBJ databases">
        <title>P. haliotis isolates from Z. marina roots.</title>
        <authorList>
            <person name="Cohen M."/>
            <person name="Jospin G."/>
            <person name="Eisen J.A."/>
            <person name="Coil D.A."/>
        </authorList>
    </citation>
    <scope>NUCLEOTIDE SEQUENCE [LARGE SCALE GENOMIC DNA]</scope>
    <source>
        <strain evidence="9 10">UCD-MCMsp1aY</strain>
    </source>
</reference>
<evidence type="ECO:0000256" key="1">
    <source>
        <dbReference type="ARBA" id="ARBA00022516"/>
    </source>
</evidence>
<evidence type="ECO:0000256" key="3">
    <source>
        <dbReference type="ARBA" id="ARBA00022679"/>
    </source>
</evidence>
<dbReference type="PANTHER" id="PTHR43378">
    <property type="entry name" value="UDP-3-O-ACYLGLUCOSAMINE N-ACYLTRANSFERASE"/>
    <property type="match status" value="1"/>
</dbReference>
<evidence type="ECO:0000256" key="5">
    <source>
        <dbReference type="ARBA" id="ARBA00023098"/>
    </source>
</evidence>
<dbReference type="Pfam" id="PF00132">
    <property type="entry name" value="Hexapep"/>
    <property type="match status" value="2"/>
</dbReference>
<comment type="subunit">
    <text evidence="7">Homotrimer.</text>
</comment>
<evidence type="ECO:0000313" key="9">
    <source>
        <dbReference type="EMBL" id="MUH71556.1"/>
    </source>
</evidence>
<dbReference type="EMBL" id="WOCD01000001">
    <property type="protein sequence ID" value="MUH71556.1"/>
    <property type="molecule type" value="Genomic_DNA"/>
</dbReference>
<evidence type="ECO:0000256" key="7">
    <source>
        <dbReference type="HAMAP-Rule" id="MF_00523"/>
    </source>
</evidence>
<keyword evidence="3 7" id="KW-0808">Transferase</keyword>
<dbReference type="InterPro" id="IPR011004">
    <property type="entry name" value="Trimer_LpxA-like_sf"/>
</dbReference>
<keyword evidence="6 7" id="KW-0012">Acyltransferase</keyword>
<dbReference type="EC" id="2.3.1.191" evidence="7"/>
<gene>
    <name evidence="7 9" type="primary">lpxD</name>
    <name evidence="9" type="ORF">GNP35_03005</name>
</gene>
<keyword evidence="1 7" id="KW-0444">Lipid biosynthesis</keyword>
<dbReference type="Proteomes" id="UP000439994">
    <property type="component" value="Unassembled WGS sequence"/>
</dbReference>
<keyword evidence="2 7" id="KW-0441">Lipid A biosynthesis</keyword>
<feature type="domain" description="UDP-3-O-[3-hydroxymyristoyl] glucosamine N-acyltransferase non-repeat region" evidence="8">
    <location>
        <begin position="28"/>
        <end position="93"/>
    </location>
</feature>
<evidence type="ECO:0000256" key="4">
    <source>
        <dbReference type="ARBA" id="ARBA00022737"/>
    </source>
</evidence>
<name>A0A6N8F4F6_9GAMM</name>
<evidence type="ECO:0000313" key="10">
    <source>
        <dbReference type="Proteomes" id="UP000439994"/>
    </source>
</evidence>
<feature type="active site" description="Proton acceptor" evidence="7">
    <location>
        <position position="248"/>
    </location>
</feature>
<dbReference type="UniPathway" id="UPA00973"/>
<dbReference type="PANTHER" id="PTHR43378:SF2">
    <property type="entry name" value="UDP-3-O-ACYLGLUCOSAMINE N-ACYLTRANSFERASE 1, MITOCHONDRIAL-RELATED"/>
    <property type="match status" value="1"/>
</dbReference>
<dbReference type="Gene3D" id="2.160.10.10">
    <property type="entry name" value="Hexapeptide repeat proteins"/>
    <property type="match status" value="1"/>
</dbReference>
<evidence type="ECO:0000256" key="2">
    <source>
        <dbReference type="ARBA" id="ARBA00022556"/>
    </source>
</evidence>
<dbReference type="InterPro" id="IPR007691">
    <property type="entry name" value="LpxD"/>
</dbReference>
<dbReference type="HAMAP" id="MF_00523">
    <property type="entry name" value="LpxD"/>
    <property type="match status" value="1"/>
</dbReference>
<dbReference type="InterPro" id="IPR020573">
    <property type="entry name" value="UDP_GlcNAc_AcTrfase_non-rep"/>
</dbReference>
<proteinExistence type="inferred from homology"/>
<dbReference type="GO" id="GO:0009245">
    <property type="term" value="P:lipid A biosynthetic process"/>
    <property type="evidence" value="ECO:0007669"/>
    <property type="project" value="UniProtKB-UniRule"/>
</dbReference>